<keyword evidence="1" id="KW-0732">Signal</keyword>
<evidence type="ECO:0000313" key="3">
    <source>
        <dbReference type="Proteomes" id="UP000317894"/>
    </source>
</evidence>
<dbReference type="InterPro" id="IPR010281">
    <property type="entry name" value="DUF885"/>
</dbReference>
<dbReference type="EMBL" id="VJWA01000001">
    <property type="protein sequence ID" value="TRW17831.1"/>
    <property type="molecule type" value="Genomic_DNA"/>
</dbReference>
<dbReference type="RefSeq" id="WP_144236525.1">
    <property type="nucleotide sequence ID" value="NZ_VJWA01000001.1"/>
</dbReference>
<evidence type="ECO:0000313" key="2">
    <source>
        <dbReference type="EMBL" id="TRW17831.1"/>
    </source>
</evidence>
<comment type="caution">
    <text evidence="2">The sequence shown here is derived from an EMBL/GenBank/DDBJ whole genome shotgun (WGS) entry which is preliminary data.</text>
</comment>
<evidence type="ECO:0000256" key="1">
    <source>
        <dbReference type="SAM" id="SignalP"/>
    </source>
</evidence>
<feature type="chain" id="PRO_5021718536" evidence="1">
    <location>
        <begin position="26"/>
        <end position="600"/>
    </location>
</feature>
<dbReference type="Proteomes" id="UP000317894">
    <property type="component" value="Unassembled WGS sequence"/>
</dbReference>
<dbReference type="PANTHER" id="PTHR33361:SF2">
    <property type="entry name" value="DUF885 DOMAIN-CONTAINING PROTEIN"/>
    <property type="match status" value="1"/>
</dbReference>
<organism evidence="2 3">
    <name type="scientific">Glacieibacterium frigidum</name>
    <dbReference type="NCBI Taxonomy" id="2593303"/>
    <lineage>
        <taxon>Bacteria</taxon>
        <taxon>Pseudomonadati</taxon>
        <taxon>Pseudomonadota</taxon>
        <taxon>Alphaproteobacteria</taxon>
        <taxon>Sphingomonadales</taxon>
        <taxon>Sphingosinicellaceae</taxon>
        <taxon>Glacieibacterium</taxon>
    </lineage>
</organism>
<sequence>MHRRQFLASTAAVAATASLPAALRAATLEDAKISALFDAFFQEGVDESPEQATSLGLDTGARAGLKSKLNDYSAQGKVDRLDRVKARLKRLRAIDRKALSPNSQLDYDVVEYDLSRTVDSETRFTFGSARGNFQPYVIAQRNGPYASVPDFLDTNHKIANAADADAYLSRLSAFSKALDDSLARQMADASRGVFAPDFALDTTLAQLNALRKQPAGSTVLVESVTRRAKAAGLPGDYNGRATKIVEGEVYPAFDRHIAAITALRAKATHDAGVWRLPDGEAYYAAAVKASTTTELSPEDVHRLGLEQVAEIEGRLDVLLKAQGLSQGKVGERLAALGARPDQLYPNTDAAKVEIITLLNGQIKALDAKLPKVFNTLAKAPVEVRRVPVFIQDGAANGYYQSASLDGSRPAAFYINLKDTVDWPKFSLATLTYHEASPGHHLQVGVAQESTDIPLIRRRGGYSAYSEGWALYAEQVADELGVYEGDPLGRIGYLQSFLFRAGRLVTDTGLHYKKWSREKATDYLIATTGSARPRIQREIDRYSVGPAQALSYKVGHTKWAELRDRVKAKQGAKFDERQFHDVLKLGAMPLVILERVVLARA</sequence>
<feature type="signal peptide" evidence="1">
    <location>
        <begin position="1"/>
        <end position="25"/>
    </location>
</feature>
<protein>
    <submittedName>
        <fullName evidence="2">DUF885 family protein</fullName>
    </submittedName>
</protein>
<dbReference type="AlphaFoldDB" id="A0A552UI17"/>
<accession>A0A552UI17</accession>
<dbReference type="PANTHER" id="PTHR33361">
    <property type="entry name" value="GLR0591 PROTEIN"/>
    <property type="match status" value="1"/>
</dbReference>
<dbReference type="OrthoDB" id="9763405at2"/>
<dbReference type="Pfam" id="PF05960">
    <property type="entry name" value="DUF885"/>
    <property type="match status" value="1"/>
</dbReference>
<gene>
    <name evidence="2" type="ORF">FMM06_06795</name>
</gene>
<keyword evidence="3" id="KW-1185">Reference proteome</keyword>
<reference evidence="2 3" key="1">
    <citation type="submission" date="2019-07" db="EMBL/GenBank/DDBJ databases">
        <title>Novel species isolated from glacier.</title>
        <authorList>
            <person name="Liu Q."/>
            <person name="Xin Y.-H."/>
        </authorList>
    </citation>
    <scope>NUCLEOTIDE SEQUENCE [LARGE SCALE GENOMIC DNA]</scope>
    <source>
        <strain evidence="2 3">LB1R16</strain>
    </source>
</reference>
<proteinExistence type="predicted"/>
<name>A0A552UI17_9SPHN</name>